<dbReference type="EMBL" id="JBHFQA010000005">
    <property type="protein sequence ID" value="KAL2098855.1"/>
    <property type="molecule type" value="Genomic_DNA"/>
</dbReference>
<protein>
    <recommendedName>
        <fullName evidence="3">Enoyl reductase (ER) domain-containing protein</fullName>
    </recommendedName>
</protein>
<dbReference type="SUPFAM" id="SSF50129">
    <property type="entry name" value="GroES-like"/>
    <property type="match status" value="1"/>
</dbReference>
<dbReference type="Proteomes" id="UP001591681">
    <property type="component" value="Unassembled WGS sequence"/>
</dbReference>
<sequence length="246" mass="25647">MADKGTLTKQVFTKIQDVPPQLSPKMSEQLGPAVGETTMLAVCVDDPGGPEKLYLGRVSTPQPKAGEILIKVHATALNRADLLQRKGLYPAPPGESDILGLEAAGTVAALGVGVSGQWVLGQQVMALLSGGGYAEFVSVPEELVMLIPPHLTITQAAAIPEAWLTAFQLIHLIAKVQPGETVLVHAGASGVGTAAIQLLRLTQATPVATAGTTEKLQMTKSVGAAAAFNYENEDFAEMVLEFTNGN</sequence>
<dbReference type="InterPro" id="IPR036291">
    <property type="entry name" value="NAD(P)-bd_dom_sf"/>
</dbReference>
<dbReference type="GO" id="GO:0016491">
    <property type="term" value="F:oxidoreductase activity"/>
    <property type="evidence" value="ECO:0007669"/>
    <property type="project" value="UniProtKB-KW"/>
</dbReference>
<dbReference type="SUPFAM" id="SSF51735">
    <property type="entry name" value="NAD(P)-binding Rossmann-fold domains"/>
    <property type="match status" value="1"/>
</dbReference>
<dbReference type="SMART" id="SM00829">
    <property type="entry name" value="PKS_ER"/>
    <property type="match status" value="1"/>
</dbReference>
<reference evidence="4 5" key="1">
    <citation type="submission" date="2024-09" db="EMBL/GenBank/DDBJ databases">
        <title>A chromosome-level genome assembly of Gray's grenadier anchovy, Coilia grayii.</title>
        <authorList>
            <person name="Fu Z."/>
        </authorList>
    </citation>
    <scope>NUCLEOTIDE SEQUENCE [LARGE SCALE GENOMIC DNA]</scope>
    <source>
        <strain evidence="4">G4</strain>
        <tissue evidence="4">Muscle</tissue>
    </source>
</reference>
<dbReference type="Pfam" id="PF00107">
    <property type="entry name" value="ADH_zinc_N"/>
    <property type="match status" value="1"/>
</dbReference>
<evidence type="ECO:0000313" key="4">
    <source>
        <dbReference type="EMBL" id="KAL2098855.1"/>
    </source>
</evidence>
<evidence type="ECO:0000256" key="1">
    <source>
        <dbReference type="ARBA" id="ARBA00022857"/>
    </source>
</evidence>
<dbReference type="InterPro" id="IPR011032">
    <property type="entry name" value="GroES-like_sf"/>
</dbReference>
<dbReference type="Gene3D" id="3.90.180.10">
    <property type="entry name" value="Medium-chain alcohol dehydrogenases, catalytic domain"/>
    <property type="match status" value="1"/>
</dbReference>
<evidence type="ECO:0000259" key="3">
    <source>
        <dbReference type="SMART" id="SM00829"/>
    </source>
</evidence>
<dbReference type="AlphaFoldDB" id="A0ABD1KIC2"/>
<gene>
    <name evidence="4" type="ORF">ACEWY4_005335</name>
</gene>
<evidence type="ECO:0000256" key="2">
    <source>
        <dbReference type="ARBA" id="ARBA00023002"/>
    </source>
</evidence>
<name>A0ABD1KIC2_9TELE</name>
<accession>A0ABD1KIC2</accession>
<feature type="domain" description="Enoyl reductase (ER)" evidence="3">
    <location>
        <begin position="48"/>
        <end position="246"/>
    </location>
</feature>
<dbReference type="InterPro" id="IPR013154">
    <property type="entry name" value="ADH-like_N"/>
</dbReference>
<dbReference type="PANTHER" id="PTHR48106">
    <property type="entry name" value="QUINONE OXIDOREDUCTASE PIG3-RELATED"/>
    <property type="match status" value="1"/>
</dbReference>
<keyword evidence="1" id="KW-0521">NADP</keyword>
<keyword evidence="2" id="KW-0560">Oxidoreductase</keyword>
<dbReference type="Gene3D" id="3.40.50.720">
    <property type="entry name" value="NAD(P)-binding Rossmann-like Domain"/>
    <property type="match status" value="1"/>
</dbReference>
<dbReference type="InterPro" id="IPR013149">
    <property type="entry name" value="ADH-like_C"/>
</dbReference>
<comment type="caution">
    <text evidence="4">The sequence shown here is derived from an EMBL/GenBank/DDBJ whole genome shotgun (WGS) entry which is preliminary data.</text>
</comment>
<keyword evidence="5" id="KW-1185">Reference proteome</keyword>
<evidence type="ECO:0000313" key="5">
    <source>
        <dbReference type="Proteomes" id="UP001591681"/>
    </source>
</evidence>
<proteinExistence type="predicted"/>
<dbReference type="PANTHER" id="PTHR48106:SF18">
    <property type="entry name" value="QUINONE OXIDOREDUCTASE PIG3"/>
    <property type="match status" value="1"/>
</dbReference>
<organism evidence="4 5">
    <name type="scientific">Coilia grayii</name>
    <name type="common">Gray's grenadier anchovy</name>
    <dbReference type="NCBI Taxonomy" id="363190"/>
    <lineage>
        <taxon>Eukaryota</taxon>
        <taxon>Metazoa</taxon>
        <taxon>Chordata</taxon>
        <taxon>Craniata</taxon>
        <taxon>Vertebrata</taxon>
        <taxon>Euteleostomi</taxon>
        <taxon>Actinopterygii</taxon>
        <taxon>Neopterygii</taxon>
        <taxon>Teleostei</taxon>
        <taxon>Clupei</taxon>
        <taxon>Clupeiformes</taxon>
        <taxon>Clupeoidei</taxon>
        <taxon>Engraulidae</taxon>
        <taxon>Coilinae</taxon>
        <taxon>Coilia</taxon>
    </lineage>
</organism>
<dbReference type="InterPro" id="IPR020843">
    <property type="entry name" value="ER"/>
</dbReference>
<dbReference type="Pfam" id="PF08240">
    <property type="entry name" value="ADH_N"/>
    <property type="match status" value="1"/>
</dbReference>